<dbReference type="AlphaFoldDB" id="A0A7U9HDK3"/>
<protein>
    <recommendedName>
        <fullName evidence="3">4'-phosphopantetheinyl transferase domain-containing protein</fullName>
    </recommendedName>
</protein>
<dbReference type="Proteomes" id="UP000014062">
    <property type="component" value="Chromosome"/>
</dbReference>
<name>A0A7U9HDK3_STRLI</name>
<dbReference type="InterPro" id="IPR008278">
    <property type="entry name" value="4-PPantetheinyl_Trfase_dom"/>
</dbReference>
<evidence type="ECO:0000259" key="3">
    <source>
        <dbReference type="Pfam" id="PF01648"/>
    </source>
</evidence>
<evidence type="ECO:0000313" key="5">
    <source>
        <dbReference type="Proteomes" id="UP000014062"/>
    </source>
</evidence>
<evidence type="ECO:0000256" key="1">
    <source>
        <dbReference type="ARBA" id="ARBA00022679"/>
    </source>
</evidence>
<organism evidence="4 5">
    <name type="scientific">Streptomyces lividans 1326</name>
    <dbReference type="NCBI Taxonomy" id="1200984"/>
    <lineage>
        <taxon>Bacteria</taxon>
        <taxon>Bacillati</taxon>
        <taxon>Actinomycetota</taxon>
        <taxon>Actinomycetes</taxon>
        <taxon>Kitasatosporales</taxon>
        <taxon>Streptomycetaceae</taxon>
        <taxon>Streptomyces</taxon>
    </lineage>
</organism>
<keyword evidence="1" id="KW-0808">Transferase</keyword>
<feature type="domain" description="4'-phosphopantetheinyl transferase" evidence="3">
    <location>
        <begin position="144"/>
        <end position="207"/>
    </location>
</feature>
<dbReference type="EMBL" id="CM001889">
    <property type="protein sequence ID" value="EOY50863.1"/>
    <property type="molecule type" value="Genomic_DNA"/>
</dbReference>
<dbReference type="GO" id="GO:0000287">
    <property type="term" value="F:magnesium ion binding"/>
    <property type="evidence" value="ECO:0007669"/>
    <property type="project" value="InterPro"/>
</dbReference>
<sequence length="300" mass="32531">MRESVSLTDQVVLDASRPLWITHLRPDPRRLTLAVVSIARLRERGPHDLAALRARYLTAAETEQAATLRAPRRRVEWLAGRLALKHAVSAHGRRHWGLAREPRTVEVRAVSGGLQGGRPVVDAPVEVGLTHSGDFAVAVCGPHAVGVDLEHDRPMPPTLARLLDEECDPRAPSADARRLAAMPATLRWTCKEAVLKYYGFGLRIDAGEVALTGWLPDGRFTWRPGGGAAAPRPRRRDAAAGRLGRRGRRPSPGTGGKAAGRLSRARHPGVADLPGVPGVRTVPGGSPRARHAKRRKRRPS</sequence>
<dbReference type="Gene3D" id="3.90.470.20">
    <property type="entry name" value="4'-phosphopantetheinyl transferase domain"/>
    <property type="match status" value="1"/>
</dbReference>
<gene>
    <name evidence="4" type="ORF">SLI_6156</name>
</gene>
<dbReference type="Pfam" id="PF01648">
    <property type="entry name" value="ACPS"/>
    <property type="match status" value="1"/>
</dbReference>
<dbReference type="InterPro" id="IPR037143">
    <property type="entry name" value="4-PPantetheinyl_Trfase_dom_sf"/>
</dbReference>
<feature type="compositionally biased region" description="Basic residues" evidence="2">
    <location>
        <begin position="288"/>
        <end position="300"/>
    </location>
</feature>
<evidence type="ECO:0000313" key="4">
    <source>
        <dbReference type="EMBL" id="EOY50863.1"/>
    </source>
</evidence>
<dbReference type="GO" id="GO:0008897">
    <property type="term" value="F:holo-[acyl-carrier-protein] synthase activity"/>
    <property type="evidence" value="ECO:0007669"/>
    <property type="project" value="InterPro"/>
</dbReference>
<proteinExistence type="predicted"/>
<evidence type="ECO:0000256" key="2">
    <source>
        <dbReference type="SAM" id="MobiDB-lite"/>
    </source>
</evidence>
<dbReference type="SUPFAM" id="SSF56214">
    <property type="entry name" value="4'-phosphopantetheinyl transferase"/>
    <property type="match status" value="2"/>
</dbReference>
<feature type="compositionally biased region" description="Low complexity" evidence="2">
    <location>
        <begin position="274"/>
        <end position="287"/>
    </location>
</feature>
<reference evidence="5" key="1">
    <citation type="journal article" date="2013" name="Genome Biol. Evol.">
        <title>The genome sequence of Streptomyces lividans 66 reveals a novel tRNA-dependent peptide biosynthetic system within a metal-related genomic island.</title>
        <authorList>
            <person name="Cruz-Morales P."/>
            <person name="Vijgenboom E."/>
            <person name="Iruegas-Bocardo F."/>
            <person name="Girard G."/>
            <person name="Yanez-Guerra L.A."/>
            <person name="Ramos-Aboites H.E."/>
            <person name="Pernodet J.L."/>
            <person name="Anne J."/>
            <person name="van Wezel G.P."/>
            <person name="Barona-Gomez F."/>
        </authorList>
    </citation>
    <scope>NUCLEOTIDE SEQUENCE [LARGE SCALE GENOMIC DNA]</scope>
    <source>
        <strain evidence="5">1326</strain>
    </source>
</reference>
<accession>A0A7U9HDK3</accession>
<feature type="region of interest" description="Disordered" evidence="2">
    <location>
        <begin position="223"/>
        <end position="300"/>
    </location>
</feature>